<evidence type="ECO:0000313" key="12">
    <source>
        <dbReference type="Proteomes" id="UP001140258"/>
    </source>
</evidence>
<dbReference type="InterPro" id="IPR002586">
    <property type="entry name" value="CobQ/CobB/MinD/ParA_Nub-bd_dom"/>
</dbReference>
<feature type="domain" description="CobB/CobQ-like glutamine amidotransferase" evidence="10">
    <location>
        <begin position="275"/>
        <end position="463"/>
    </location>
</feature>
<keyword evidence="5 8" id="KW-0067">ATP-binding</keyword>
<dbReference type="EMBL" id="JANUCQ010000003">
    <property type="protein sequence ID" value="MCS3922483.1"/>
    <property type="molecule type" value="Genomic_DNA"/>
</dbReference>
<evidence type="ECO:0000256" key="6">
    <source>
        <dbReference type="ARBA" id="ARBA00022842"/>
    </source>
</evidence>
<evidence type="ECO:0000259" key="9">
    <source>
        <dbReference type="Pfam" id="PF01656"/>
    </source>
</evidence>
<accession>A0ABT2EZD7</accession>
<reference evidence="11" key="1">
    <citation type="submission" date="2022-08" db="EMBL/GenBank/DDBJ databases">
        <title>Genomic Encyclopedia of Type Strains, Phase V (KMG-V): Genome sequencing to study the core and pangenomes of soil and plant-associated prokaryotes.</title>
        <authorList>
            <person name="Whitman W."/>
        </authorList>
    </citation>
    <scope>NUCLEOTIDE SEQUENCE</scope>
    <source>
        <strain evidence="11">PS</strain>
    </source>
</reference>
<feature type="domain" description="CobQ/CobB/MinD/ParA nucleotide binding" evidence="9">
    <location>
        <begin position="4"/>
        <end position="188"/>
    </location>
</feature>
<comment type="domain">
    <text evidence="8">Comprises of two domains. The C-terminal domain contains the binding site for glutamine and catalyzes the hydrolysis of this substrate to glutamate and ammonia. The N-terminal domain is anticipated to bind ATP, and cobyrinate or Ni-sirohydrochlorin, and catalyzes the ultimate synthesis of the diamide product. The ammonia produced via the glutaminase domain is probably translocated to the adjacent domain via a molecular tunnel, where it reacts with an activated intermediate.</text>
</comment>
<comment type="pathway">
    <text evidence="8">Cofactor biosynthesis; adenosylcobalamin biosynthesis; cob(II)yrinate a,c-diamide from sirohydrochlorin (anaerobic route): step 10/10.</text>
</comment>
<evidence type="ECO:0000256" key="7">
    <source>
        <dbReference type="ARBA" id="ARBA00022962"/>
    </source>
</evidence>
<keyword evidence="7 8" id="KW-0315">Glutamine amidotransferase</keyword>
<dbReference type="InterPro" id="IPR011698">
    <property type="entry name" value="GATase_3"/>
</dbReference>
<sequence>MKRLVIAGTSSMVGKTTVSTGIMAALSKKLNVQPYKIGPDYIDPTYHTTATENHSRNLDSFFMNDFQIKKLFAKNSKKADISVIEGVRGLYEGLSPYNDIGSTASVAKSLKSPVILLMDARSLTRSAAAIIKGFKSFDSDVDIQGVIFNKVRGEKHYSKLKDAVEYYDKDIKIIGAIPRSEELTVSQRHLGLVPTPEKKNEMTSQIERWAETIENSLDLDLLKELSDADFDTNLNVENIKNIKNLENIENIEKIGTNECCNLENGLWDVNKNNCKVAIAHDEAFNFYYWDNIDALEDNGAKIKFFSPLHDEEVPDSDMIYIGGGYPEIFAKELSHNKKMLNSIRQRVENKESKIYAECGGLMYASRYVDGYESLGLLDCEAVTTKNVQGLSYVKGEFTENCPIGKSGFKFRAHEFHYSKLVNIGENSKFAYKINRGVGIANNLDGLLNDDKTVLGGYAHQHCVGNPYFASSLVNYI</sequence>
<dbReference type="Pfam" id="PF07685">
    <property type="entry name" value="GATase_3"/>
    <property type="match status" value="1"/>
</dbReference>
<comment type="similarity">
    <text evidence="8">Belongs to the CobB/CbiA family.</text>
</comment>
<feature type="active site" description="Nucleophile" evidence="8">
    <location>
        <position position="358"/>
    </location>
</feature>
<dbReference type="SUPFAM" id="SSF52317">
    <property type="entry name" value="Class I glutamine amidotransferase-like"/>
    <property type="match status" value="1"/>
</dbReference>
<feature type="site" description="Increases nucleophilicity of active site Cys" evidence="8">
    <location>
        <position position="459"/>
    </location>
</feature>
<dbReference type="Gene3D" id="3.40.50.880">
    <property type="match status" value="1"/>
</dbReference>
<dbReference type="HAMAP" id="MF_00027">
    <property type="entry name" value="CobB_CbiA"/>
    <property type="match status" value="1"/>
</dbReference>
<dbReference type="PROSITE" id="PS51274">
    <property type="entry name" value="GATASE_COBBQ"/>
    <property type="match status" value="1"/>
</dbReference>
<evidence type="ECO:0000256" key="5">
    <source>
        <dbReference type="ARBA" id="ARBA00022840"/>
    </source>
</evidence>
<dbReference type="InterPro" id="IPR027417">
    <property type="entry name" value="P-loop_NTPase"/>
</dbReference>
<gene>
    <name evidence="8" type="primary">cbiA</name>
    <name evidence="8" type="synonym">cfbB</name>
    <name evidence="11" type="ORF">M2325_001179</name>
</gene>
<comment type="caution">
    <text evidence="11">The sequence shown here is derived from an EMBL/GenBank/DDBJ whole genome shotgun (WGS) entry which is preliminary data.</text>
</comment>
<dbReference type="NCBIfam" id="TIGR00379">
    <property type="entry name" value="cobB"/>
    <property type="match status" value="1"/>
</dbReference>
<dbReference type="Gene3D" id="3.40.50.300">
    <property type="entry name" value="P-loop containing nucleotide triphosphate hydrolases"/>
    <property type="match status" value="2"/>
</dbReference>
<protein>
    <recommendedName>
        <fullName evidence="8">Cobyrinate a,c-diamide synthase</fullName>
        <ecNumber evidence="8">6.3.5.11</ecNumber>
    </recommendedName>
    <alternativeName>
        <fullName evidence="8">Cobyrinic acid a,c-diamide synthetase</fullName>
    </alternativeName>
    <alternativeName>
        <fullName evidence="8">Ni-sirohydrochlorin a,c-diamide synthase</fullName>
        <ecNumber evidence="8">6.3.5.12</ecNumber>
    </alternativeName>
    <alternativeName>
        <fullName evidence="8">Ni-sirohydrochlorin a,c-diamide synthetase</fullName>
    </alternativeName>
</protein>
<comment type="cofactor">
    <cofactor evidence="1 8">
        <name>Mg(2+)</name>
        <dbReference type="ChEBI" id="CHEBI:18420"/>
    </cofactor>
</comment>
<dbReference type="GO" id="GO:0043802">
    <property type="term" value="F:hydrogenobyrinic acid a,c-diamide synthase (glutamine-hydrolysing) activity"/>
    <property type="evidence" value="ECO:0007669"/>
    <property type="project" value="UniProtKB-EC"/>
</dbReference>
<dbReference type="EC" id="6.3.5.11" evidence="8"/>
<dbReference type="InterPro" id="IPR004484">
    <property type="entry name" value="CbiA/CobB_synth"/>
</dbReference>
<dbReference type="SUPFAM" id="SSF52540">
    <property type="entry name" value="P-loop containing nucleoside triphosphate hydrolases"/>
    <property type="match status" value="1"/>
</dbReference>
<evidence type="ECO:0000256" key="2">
    <source>
        <dbReference type="ARBA" id="ARBA00022573"/>
    </source>
</evidence>
<dbReference type="GO" id="GO:0042242">
    <property type="term" value="F:cobyrinic acid a,c-diamide synthase activity"/>
    <property type="evidence" value="ECO:0007669"/>
    <property type="project" value="UniProtKB-EC"/>
</dbReference>
<keyword evidence="3 8" id="KW-0436">Ligase</keyword>
<dbReference type="PANTHER" id="PTHR43873">
    <property type="entry name" value="COBYRINATE A,C-DIAMIDE SYNTHASE"/>
    <property type="match status" value="1"/>
</dbReference>
<comment type="catalytic activity">
    <reaction evidence="8">
        <text>Ni-sirohydrochlorin + 2 L-glutamine + 2 ATP + 2 H2O = Ni-sirohydrochlorin a,c-diamide + 2 L-glutamate + 2 ADP + 2 phosphate + 2 H(+)</text>
        <dbReference type="Rhea" id="RHEA:52896"/>
        <dbReference type="ChEBI" id="CHEBI:15377"/>
        <dbReference type="ChEBI" id="CHEBI:15378"/>
        <dbReference type="ChEBI" id="CHEBI:29985"/>
        <dbReference type="ChEBI" id="CHEBI:30616"/>
        <dbReference type="ChEBI" id="CHEBI:43474"/>
        <dbReference type="ChEBI" id="CHEBI:58359"/>
        <dbReference type="ChEBI" id="CHEBI:136841"/>
        <dbReference type="ChEBI" id="CHEBI:136887"/>
        <dbReference type="ChEBI" id="CHEBI:456216"/>
        <dbReference type="EC" id="6.3.5.12"/>
    </reaction>
</comment>
<evidence type="ECO:0000256" key="4">
    <source>
        <dbReference type="ARBA" id="ARBA00022741"/>
    </source>
</evidence>
<dbReference type="PANTHER" id="PTHR43873:SF1">
    <property type="entry name" value="COBYRINATE A,C-DIAMIDE SYNTHASE"/>
    <property type="match status" value="1"/>
</dbReference>
<evidence type="ECO:0000256" key="3">
    <source>
        <dbReference type="ARBA" id="ARBA00022598"/>
    </source>
</evidence>
<dbReference type="Proteomes" id="UP001140258">
    <property type="component" value="Unassembled WGS sequence"/>
</dbReference>
<dbReference type="Pfam" id="PF01656">
    <property type="entry name" value="CbiA"/>
    <property type="match status" value="1"/>
</dbReference>
<dbReference type="EC" id="6.3.5.12" evidence="8"/>
<dbReference type="CDD" id="cd05388">
    <property type="entry name" value="CobB_N"/>
    <property type="match status" value="1"/>
</dbReference>
<evidence type="ECO:0000313" key="11">
    <source>
        <dbReference type="EMBL" id="MCS3922483.1"/>
    </source>
</evidence>
<dbReference type="NCBIfam" id="NF033195">
    <property type="entry name" value="F430_CfbB"/>
    <property type="match status" value="1"/>
</dbReference>
<dbReference type="CDD" id="cd03130">
    <property type="entry name" value="GATase1_CobB"/>
    <property type="match status" value="1"/>
</dbReference>
<comment type="catalytic activity">
    <reaction evidence="8">
        <text>cob(II)yrinate + 2 L-glutamine + 2 ATP + 2 H2O = cob(II)yrinate a,c diamide + 2 L-glutamate + 2 ADP + 2 phosphate + 2 H(+)</text>
        <dbReference type="Rhea" id="RHEA:26289"/>
        <dbReference type="ChEBI" id="CHEBI:15377"/>
        <dbReference type="ChEBI" id="CHEBI:15378"/>
        <dbReference type="ChEBI" id="CHEBI:29985"/>
        <dbReference type="ChEBI" id="CHEBI:30616"/>
        <dbReference type="ChEBI" id="CHEBI:43474"/>
        <dbReference type="ChEBI" id="CHEBI:58359"/>
        <dbReference type="ChEBI" id="CHEBI:58537"/>
        <dbReference type="ChEBI" id="CHEBI:58894"/>
        <dbReference type="ChEBI" id="CHEBI:456216"/>
        <dbReference type="EC" id="6.3.5.11"/>
    </reaction>
</comment>
<keyword evidence="4 8" id="KW-0547">Nucleotide-binding</keyword>
<dbReference type="NCBIfam" id="NF002204">
    <property type="entry name" value="PRK01077.1"/>
    <property type="match status" value="1"/>
</dbReference>
<comment type="miscellaneous">
    <text evidence="8">The a and c carboxylates of cobyrinate and Ni-sirohydrochlorin are activated for nucleophilic attack via formation of a phosphorylated intermediate by ATP. CbiA catalyzes first the amidation of the c-carboxylate, and then that of the a-carboxylate.</text>
</comment>
<dbReference type="InterPro" id="IPR029062">
    <property type="entry name" value="Class_I_gatase-like"/>
</dbReference>
<organism evidence="11 12">
    <name type="scientific">Methanococcus voltae PS</name>
    <dbReference type="NCBI Taxonomy" id="523842"/>
    <lineage>
        <taxon>Archaea</taxon>
        <taxon>Methanobacteriati</taxon>
        <taxon>Methanobacteriota</taxon>
        <taxon>Methanomada group</taxon>
        <taxon>Methanococci</taxon>
        <taxon>Methanococcales</taxon>
        <taxon>Methanococcaceae</taxon>
        <taxon>Methanococcus</taxon>
    </lineage>
</organism>
<name>A0ABT2EZD7_METVO</name>
<keyword evidence="2 8" id="KW-0169">Cobalamin biosynthesis</keyword>
<evidence type="ECO:0000256" key="1">
    <source>
        <dbReference type="ARBA" id="ARBA00001946"/>
    </source>
</evidence>
<comment type="function">
    <text evidence="8">Catalyzes the ATP-dependent amidation of the two carboxylate groups at positions a and c of cobyrinate, using either L-glutamine or ammonia as the nitrogen source. Involved in the biosynthesis of the unique nickel-containing tetrapyrrole coenzyme F430, the prosthetic group of methyl-coenzyme M reductase (MCR), which plays a key role in methanogenesis and anaerobic methane oxidation. Catalyzes the ATP-dependent amidation of the two carboxylate groups at positions a and c of Ni-sirohydrochlorin, using L-glutamine or ammonia as the nitrogen source.</text>
</comment>
<keyword evidence="12" id="KW-1185">Reference proteome</keyword>
<evidence type="ECO:0000256" key="8">
    <source>
        <dbReference type="HAMAP-Rule" id="MF_00027"/>
    </source>
</evidence>
<keyword evidence="8" id="KW-0484">Methanogenesis</keyword>
<dbReference type="RefSeq" id="WP_259052063.1">
    <property type="nucleotide sequence ID" value="NZ_JANUCQ010000003.1"/>
</dbReference>
<keyword evidence="6 8" id="KW-0460">Magnesium</keyword>
<evidence type="ECO:0000259" key="10">
    <source>
        <dbReference type="Pfam" id="PF07685"/>
    </source>
</evidence>
<proteinExistence type="inferred from homology"/>